<dbReference type="HOGENOM" id="CLU_1396177_0_0_1"/>
<feature type="region of interest" description="Disordered" evidence="1">
    <location>
        <begin position="1"/>
        <end position="30"/>
    </location>
</feature>
<keyword evidence="4" id="KW-1185">Reference proteome</keyword>
<accession>W9WDK0</accession>
<evidence type="ECO:0000313" key="4">
    <source>
        <dbReference type="Proteomes" id="UP000019471"/>
    </source>
</evidence>
<protein>
    <recommendedName>
        <fullName evidence="5">Transcription factor domain-containing protein</fullName>
    </recommendedName>
</protein>
<feature type="transmembrane region" description="Helical" evidence="2">
    <location>
        <begin position="122"/>
        <end position="142"/>
    </location>
</feature>
<dbReference type="EMBL" id="AMGX01000021">
    <property type="protein sequence ID" value="EXJ66187.1"/>
    <property type="molecule type" value="Genomic_DNA"/>
</dbReference>
<keyword evidence="2" id="KW-0472">Membrane</keyword>
<evidence type="ECO:0000256" key="1">
    <source>
        <dbReference type="SAM" id="MobiDB-lite"/>
    </source>
</evidence>
<keyword evidence="2" id="KW-0812">Transmembrane</keyword>
<dbReference type="OrthoDB" id="5226580at2759"/>
<gene>
    <name evidence="3" type="ORF">A1O5_10803</name>
</gene>
<reference evidence="3 4" key="1">
    <citation type="submission" date="2013-03" db="EMBL/GenBank/DDBJ databases">
        <title>The Genome Sequence of Cladophialophora psammophila CBS 110553.</title>
        <authorList>
            <consortium name="The Broad Institute Genomics Platform"/>
            <person name="Cuomo C."/>
            <person name="de Hoog S."/>
            <person name="Gorbushina A."/>
            <person name="Walker B."/>
            <person name="Young S.K."/>
            <person name="Zeng Q."/>
            <person name="Gargeya S."/>
            <person name="Fitzgerald M."/>
            <person name="Haas B."/>
            <person name="Abouelleil A."/>
            <person name="Allen A.W."/>
            <person name="Alvarado L."/>
            <person name="Arachchi H.M."/>
            <person name="Berlin A.M."/>
            <person name="Chapman S.B."/>
            <person name="Gainer-Dewar J."/>
            <person name="Goldberg J."/>
            <person name="Griggs A."/>
            <person name="Gujja S."/>
            <person name="Hansen M."/>
            <person name="Howarth C."/>
            <person name="Imamovic A."/>
            <person name="Ireland A."/>
            <person name="Larimer J."/>
            <person name="McCowan C."/>
            <person name="Murphy C."/>
            <person name="Pearson M."/>
            <person name="Poon T.W."/>
            <person name="Priest M."/>
            <person name="Roberts A."/>
            <person name="Saif S."/>
            <person name="Shea T."/>
            <person name="Sisk P."/>
            <person name="Sykes S."/>
            <person name="Wortman J."/>
            <person name="Nusbaum C."/>
            <person name="Birren B."/>
        </authorList>
    </citation>
    <scope>NUCLEOTIDE SEQUENCE [LARGE SCALE GENOMIC DNA]</scope>
    <source>
        <strain evidence="3 4">CBS 110553</strain>
    </source>
</reference>
<dbReference type="AlphaFoldDB" id="W9WDK0"/>
<dbReference type="STRING" id="1182543.W9WDK0"/>
<evidence type="ECO:0000313" key="3">
    <source>
        <dbReference type="EMBL" id="EXJ66187.1"/>
    </source>
</evidence>
<dbReference type="RefSeq" id="XP_007749567.1">
    <property type="nucleotide sequence ID" value="XM_007751377.1"/>
</dbReference>
<sequence>MSNSTPSNTCSQLSQSTDLVSPPGFHSSQPEAASNYLLEIPPEECQTLINDYRRMSSHNFPYVIISEACPVASLIEERPMLAQAVFITTTWRTPARQSALKDKFLKDLGERYFNRSERSLDLLQALIVYFGWLASLVVALAVELGIDQKPMNVTQHDMIIGSNTVLAQTHEAVSSKFWGYEARRAYIGAYTISTL</sequence>
<keyword evidence="2" id="KW-1133">Transmembrane helix</keyword>
<evidence type="ECO:0000256" key="2">
    <source>
        <dbReference type="SAM" id="Phobius"/>
    </source>
</evidence>
<name>W9WDK0_9EURO</name>
<dbReference type="Proteomes" id="UP000019471">
    <property type="component" value="Unassembled WGS sequence"/>
</dbReference>
<proteinExistence type="predicted"/>
<evidence type="ECO:0008006" key="5">
    <source>
        <dbReference type="Google" id="ProtNLM"/>
    </source>
</evidence>
<feature type="compositionally biased region" description="Polar residues" evidence="1">
    <location>
        <begin position="1"/>
        <end position="19"/>
    </location>
</feature>
<dbReference type="eggNOG" id="ENOG502T2W5">
    <property type="taxonomic scope" value="Eukaryota"/>
</dbReference>
<dbReference type="GeneID" id="19195494"/>
<organism evidence="3 4">
    <name type="scientific">Cladophialophora psammophila CBS 110553</name>
    <dbReference type="NCBI Taxonomy" id="1182543"/>
    <lineage>
        <taxon>Eukaryota</taxon>
        <taxon>Fungi</taxon>
        <taxon>Dikarya</taxon>
        <taxon>Ascomycota</taxon>
        <taxon>Pezizomycotina</taxon>
        <taxon>Eurotiomycetes</taxon>
        <taxon>Chaetothyriomycetidae</taxon>
        <taxon>Chaetothyriales</taxon>
        <taxon>Herpotrichiellaceae</taxon>
        <taxon>Cladophialophora</taxon>
    </lineage>
</organism>
<comment type="caution">
    <text evidence="3">The sequence shown here is derived from an EMBL/GenBank/DDBJ whole genome shotgun (WGS) entry which is preliminary data.</text>
</comment>